<feature type="transmembrane region" description="Helical" evidence="7">
    <location>
        <begin position="79"/>
        <end position="100"/>
    </location>
</feature>
<evidence type="ECO:0000256" key="4">
    <source>
        <dbReference type="ARBA" id="ARBA00022989"/>
    </source>
</evidence>
<dbReference type="RefSeq" id="WP_021821059.1">
    <property type="nucleotide sequence ID" value="NZ_AVBC01000055.1"/>
</dbReference>
<reference evidence="8 9" key="1">
    <citation type="submission" date="2013-08" db="EMBL/GenBank/DDBJ databases">
        <title>draft genome of Halomonas huanghegensis, strain BJGMM-B45T.</title>
        <authorList>
            <person name="Miao C."/>
            <person name="Wan Y."/>
            <person name="Jin W."/>
        </authorList>
    </citation>
    <scope>NUCLEOTIDE SEQUENCE [LARGE SCALE GENOMIC DNA]</scope>
    <source>
        <strain evidence="8 9">BJGMM-B45</strain>
    </source>
</reference>
<feature type="transmembrane region" description="Helical" evidence="7">
    <location>
        <begin position="106"/>
        <end position="130"/>
    </location>
</feature>
<evidence type="ECO:0000256" key="1">
    <source>
        <dbReference type="ARBA" id="ARBA00004141"/>
    </source>
</evidence>
<feature type="transmembrane region" description="Helical" evidence="7">
    <location>
        <begin position="350"/>
        <end position="369"/>
    </location>
</feature>
<dbReference type="PANTHER" id="PTHR12778">
    <property type="entry name" value="SOLUTE CARRIER FAMILY 33 ACETYL-COA TRANSPORTER -RELATED"/>
    <property type="match status" value="1"/>
</dbReference>
<feature type="transmembrane region" description="Helical" evidence="7">
    <location>
        <begin position="375"/>
        <end position="396"/>
    </location>
</feature>
<dbReference type="InterPro" id="IPR011701">
    <property type="entry name" value="MFS"/>
</dbReference>
<keyword evidence="3 7" id="KW-0812">Transmembrane</keyword>
<dbReference type="Gene3D" id="1.20.1250.20">
    <property type="entry name" value="MFS general substrate transporter like domains"/>
    <property type="match status" value="1"/>
</dbReference>
<feature type="region of interest" description="Disordered" evidence="6">
    <location>
        <begin position="414"/>
        <end position="446"/>
    </location>
</feature>
<keyword evidence="4 7" id="KW-1133">Transmembrane helix</keyword>
<evidence type="ECO:0000256" key="6">
    <source>
        <dbReference type="SAM" id="MobiDB-lite"/>
    </source>
</evidence>
<accession>W1N1F0</accession>
<comment type="subcellular location">
    <subcellularLocation>
        <location evidence="1">Membrane</location>
        <topology evidence="1">Multi-pass membrane protein</topology>
    </subcellularLocation>
</comment>
<evidence type="ECO:0000313" key="8">
    <source>
        <dbReference type="EMBL" id="ERL49309.1"/>
    </source>
</evidence>
<protein>
    <recommendedName>
        <fullName evidence="10">Major facilitator superfamily (MFS) profile domain-containing protein</fullName>
    </recommendedName>
</protein>
<name>W1N1F0_9GAMM</name>
<feature type="transmembrane region" description="Helical" evidence="7">
    <location>
        <begin position="286"/>
        <end position="305"/>
    </location>
</feature>
<feature type="transmembrane region" description="Helical" evidence="7">
    <location>
        <begin position="254"/>
        <end position="274"/>
    </location>
</feature>
<evidence type="ECO:0000313" key="9">
    <source>
        <dbReference type="Proteomes" id="UP000019113"/>
    </source>
</evidence>
<dbReference type="PATRIC" id="fig|1178482.3.peg.4091"/>
<dbReference type="SUPFAM" id="SSF103473">
    <property type="entry name" value="MFS general substrate transporter"/>
    <property type="match status" value="1"/>
</dbReference>
<feature type="transmembrane region" description="Helical" evidence="7">
    <location>
        <begin position="311"/>
        <end position="338"/>
    </location>
</feature>
<feature type="transmembrane region" description="Helical" evidence="7">
    <location>
        <begin position="142"/>
        <end position="163"/>
    </location>
</feature>
<dbReference type="GO" id="GO:0022857">
    <property type="term" value="F:transmembrane transporter activity"/>
    <property type="evidence" value="ECO:0007669"/>
    <property type="project" value="InterPro"/>
</dbReference>
<keyword evidence="9" id="KW-1185">Reference proteome</keyword>
<dbReference type="InterPro" id="IPR004752">
    <property type="entry name" value="AmpG_permease/AT-1"/>
</dbReference>
<feature type="transmembrane region" description="Helical" evidence="7">
    <location>
        <begin position="212"/>
        <end position="239"/>
    </location>
</feature>
<gene>
    <name evidence="8" type="ORF">BJB45_07500</name>
</gene>
<sequence length="446" mass="47243">MTTISLSLLGRQALFGWMNFALALPSIYLLLGMPLIMREYGWSGTDIGLFQLAGLPAVFKLCLAVPVERWRLIRGHYQGWSMLLCVLLAALLWGIGQQSLLSQREWLFGLALLVGVLATWADVPVNALAIKLLPESERMRAGAIRSASLFLAAIVGGGLMLVAHSRWGWQAPFALMSAVVLLGMPGLMCSADAPREATSYPRPGRAGVDWRGYFAQPGAGSWTCLLVLGFPFIGAAWLYLKPLLLDQGIPVEQVAWGVGVGGGVLGAAASIAGAGVARRMGLVRTIPLFTAMSLFALVCLTGAVWSDAGRAGLILCVALVAIAMGATSSLLFGLMMFFARPRQQASDYGLQASLFVISRLAVPVVAGILLDVQGYIGMLLGLTLAMSGVFMLAVRCRHVLASAVRRHSGSGICKGVREPASPSEPLLTESKSSFVATQDSGGSHDK</sequence>
<proteinExistence type="predicted"/>
<feature type="transmembrane region" description="Helical" evidence="7">
    <location>
        <begin position="48"/>
        <end position="67"/>
    </location>
</feature>
<dbReference type="EMBL" id="AVBC01000055">
    <property type="protein sequence ID" value="ERL49309.1"/>
    <property type="molecule type" value="Genomic_DNA"/>
</dbReference>
<evidence type="ECO:0000256" key="2">
    <source>
        <dbReference type="ARBA" id="ARBA00022448"/>
    </source>
</evidence>
<dbReference type="PANTHER" id="PTHR12778:SF10">
    <property type="entry name" value="MAJOR FACILITATOR SUPERFAMILY DOMAIN-CONTAINING PROTEIN 3"/>
    <property type="match status" value="1"/>
</dbReference>
<evidence type="ECO:0000256" key="5">
    <source>
        <dbReference type="ARBA" id="ARBA00023136"/>
    </source>
</evidence>
<dbReference type="OrthoDB" id="6103975at2"/>
<dbReference type="eggNOG" id="COG2814">
    <property type="taxonomic scope" value="Bacteria"/>
</dbReference>
<comment type="caution">
    <text evidence="8">The sequence shown here is derived from an EMBL/GenBank/DDBJ whole genome shotgun (WGS) entry which is preliminary data.</text>
</comment>
<feature type="compositionally biased region" description="Polar residues" evidence="6">
    <location>
        <begin position="429"/>
        <end position="446"/>
    </location>
</feature>
<feature type="transmembrane region" description="Helical" evidence="7">
    <location>
        <begin position="169"/>
        <end position="191"/>
    </location>
</feature>
<evidence type="ECO:0000256" key="3">
    <source>
        <dbReference type="ARBA" id="ARBA00022692"/>
    </source>
</evidence>
<dbReference type="Pfam" id="PF07690">
    <property type="entry name" value="MFS_1"/>
    <property type="match status" value="1"/>
</dbReference>
<feature type="transmembrane region" description="Helical" evidence="7">
    <location>
        <begin position="12"/>
        <end position="36"/>
    </location>
</feature>
<dbReference type="Proteomes" id="UP000019113">
    <property type="component" value="Unassembled WGS sequence"/>
</dbReference>
<evidence type="ECO:0000256" key="7">
    <source>
        <dbReference type="SAM" id="Phobius"/>
    </source>
</evidence>
<organism evidence="8 9">
    <name type="scientific">Halomonas huangheensis</name>
    <dbReference type="NCBI Taxonomy" id="1178482"/>
    <lineage>
        <taxon>Bacteria</taxon>
        <taxon>Pseudomonadati</taxon>
        <taxon>Pseudomonadota</taxon>
        <taxon>Gammaproteobacteria</taxon>
        <taxon>Oceanospirillales</taxon>
        <taxon>Halomonadaceae</taxon>
        <taxon>Halomonas</taxon>
    </lineage>
</organism>
<dbReference type="InterPro" id="IPR036259">
    <property type="entry name" value="MFS_trans_sf"/>
</dbReference>
<dbReference type="AlphaFoldDB" id="W1N1F0"/>
<dbReference type="GO" id="GO:0016020">
    <property type="term" value="C:membrane"/>
    <property type="evidence" value="ECO:0007669"/>
    <property type="project" value="UniProtKB-SubCell"/>
</dbReference>
<keyword evidence="5 7" id="KW-0472">Membrane</keyword>
<evidence type="ECO:0008006" key="10">
    <source>
        <dbReference type="Google" id="ProtNLM"/>
    </source>
</evidence>
<keyword evidence="2" id="KW-0813">Transport</keyword>